<organism evidence="2 3">
    <name type="scientific">Nocardia aurea</name>
    <dbReference type="NCBI Taxonomy" id="2144174"/>
    <lineage>
        <taxon>Bacteria</taxon>
        <taxon>Bacillati</taxon>
        <taxon>Actinomycetota</taxon>
        <taxon>Actinomycetes</taxon>
        <taxon>Mycobacteriales</taxon>
        <taxon>Nocardiaceae</taxon>
        <taxon>Nocardia</taxon>
    </lineage>
</organism>
<protein>
    <recommendedName>
        <fullName evidence="1">MmyB-like transcription regulator ligand binding domain-containing protein</fullName>
    </recommendedName>
</protein>
<feature type="domain" description="MmyB-like transcription regulator ligand binding" evidence="1">
    <location>
        <begin position="27"/>
        <end position="193"/>
    </location>
</feature>
<comment type="caution">
    <text evidence="2">The sequence shown here is derived from an EMBL/GenBank/DDBJ whole genome shotgun (WGS) entry which is preliminary data.</text>
</comment>
<evidence type="ECO:0000313" key="3">
    <source>
        <dbReference type="Proteomes" id="UP001551695"/>
    </source>
</evidence>
<evidence type="ECO:0000313" key="2">
    <source>
        <dbReference type="EMBL" id="MEV0710233.1"/>
    </source>
</evidence>
<proteinExistence type="predicted"/>
<dbReference type="RefSeq" id="WP_357786417.1">
    <property type="nucleotide sequence ID" value="NZ_JBFAKC010000010.1"/>
</dbReference>
<dbReference type="PANTHER" id="PTHR35010">
    <property type="entry name" value="BLL4672 PROTEIN-RELATED"/>
    <property type="match status" value="1"/>
</dbReference>
<dbReference type="Pfam" id="PF17765">
    <property type="entry name" value="MLTR_LBD"/>
    <property type="match status" value="1"/>
</dbReference>
<dbReference type="PANTHER" id="PTHR35010:SF2">
    <property type="entry name" value="BLL4672 PROTEIN"/>
    <property type="match status" value="1"/>
</dbReference>
<sequence length="212" mass="23334">MYLFALARAAESGTDRAPRNYSRPAALRPSVRAIIDGLVGLPVTVSDSRMQMVAANALGRALCAPLFDSPDGLANHARFIFLDPRADEFWVDWEDLAAEAVGSLRNAVARDPYDQDLSDLIGELATRSDRFRQLWASRDVYVHKGGLMRINHAVIGRVDLTYEILRLETQPELAMLAFSAETGSPSHDALTLLASWAKTLDGSSVDDARHRL</sequence>
<evidence type="ECO:0000259" key="1">
    <source>
        <dbReference type="Pfam" id="PF17765"/>
    </source>
</evidence>
<dbReference type="InterPro" id="IPR041413">
    <property type="entry name" value="MLTR_LBD"/>
</dbReference>
<reference evidence="2 3" key="1">
    <citation type="submission" date="2024-06" db="EMBL/GenBank/DDBJ databases">
        <title>The Natural Products Discovery Center: Release of the First 8490 Sequenced Strains for Exploring Actinobacteria Biosynthetic Diversity.</title>
        <authorList>
            <person name="Kalkreuter E."/>
            <person name="Kautsar S.A."/>
            <person name="Yang D."/>
            <person name="Bader C.D."/>
            <person name="Teijaro C.N."/>
            <person name="Fluegel L."/>
            <person name="Davis C.M."/>
            <person name="Simpson J.R."/>
            <person name="Lauterbach L."/>
            <person name="Steele A.D."/>
            <person name="Gui C."/>
            <person name="Meng S."/>
            <person name="Li G."/>
            <person name="Viehrig K."/>
            <person name="Ye F."/>
            <person name="Su P."/>
            <person name="Kiefer A.F."/>
            <person name="Nichols A."/>
            <person name="Cepeda A.J."/>
            <person name="Yan W."/>
            <person name="Fan B."/>
            <person name="Jiang Y."/>
            <person name="Adhikari A."/>
            <person name="Zheng C.-J."/>
            <person name="Schuster L."/>
            <person name="Cowan T.M."/>
            <person name="Smanski M.J."/>
            <person name="Chevrette M.G."/>
            <person name="De Carvalho L.P.S."/>
            <person name="Shen B."/>
        </authorList>
    </citation>
    <scope>NUCLEOTIDE SEQUENCE [LARGE SCALE GENOMIC DNA]</scope>
    <source>
        <strain evidence="2 3">NPDC050403</strain>
    </source>
</reference>
<dbReference type="Proteomes" id="UP001551695">
    <property type="component" value="Unassembled WGS sequence"/>
</dbReference>
<dbReference type="Gene3D" id="3.30.450.180">
    <property type="match status" value="1"/>
</dbReference>
<gene>
    <name evidence="2" type="ORF">AB0I48_21935</name>
</gene>
<dbReference type="EMBL" id="JBFAKC010000010">
    <property type="protein sequence ID" value="MEV0710233.1"/>
    <property type="molecule type" value="Genomic_DNA"/>
</dbReference>
<name>A0ABV3FXY7_9NOCA</name>
<accession>A0ABV3FXY7</accession>
<keyword evidence="3" id="KW-1185">Reference proteome</keyword>